<reference evidence="2" key="2">
    <citation type="submission" date="2021-09" db="EMBL/GenBank/DDBJ databases">
        <authorList>
            <person name="Jia N."/>
            <person name="Wang J."/>
            <person name="Shi W."/>
            <person name="Du L."/>
            <person name="Sun Y."/>
            <person name="Zhan W."/>
            <person name="Jiang J."/>
            <person name="Wang Q."/>
            <person name="Zhang B."/>
            <person name="Ji P."/>
            <person name="Sakyi L.B."/>
            <person name="Cui X."/>
            <person name="Yuan T."/>
            <person name="Jiang B."/>
            <person name="Yang W."/>
            <person name="Lam T.T.-Y."/>
            <person name="Chang Q."/>
            <person name="Ding S."/>
            <person name="Wang X."/>
            <person name="Zhu J."/>
            <person name="Ruan X."/>
            <person name="Zhao L."/>
            <person name="Wei J."/>
            <person name="Que T."/>
            <person name="Du C."/>
            <person name="Cheng J."/>
            <person name="Dai P."/>
            <person name="Han X."/>
            <person name="Huang E."/>
            <person name="Gao Y."/>
            <person name="Liu J."/>
            <person name="Shao H."/>
            <person name="Ye R."/>
            <person name="Li L."/>
            <person name="Wei W."/>
            <person name="Wang X."/>
            <person name="Wang C."/>
            <person name="Huo Q."/>
            <person name="Li W."/>
            <person name="Guo W."/>
            <person name="Chen H."/>
            <person name="Chen S."/>
            <person name="Zhou L."/>
            <person name="Zhou L."/>
            <person name="Ni X."/>
            <person name="Tian J."/>
            <person name="Zhou Y."/>
            <person name="Sheng Y."/>
            <person name="Liu T."/>
            <person name="Pan Y."/>
            <person name="Xia L."/>
            <person name="Li J."/>
            <person name="Zhao F."/>
            <person name="Cao W."/>
        </authorList>
    </citation>
    <scope>NUCLEOTIDE SEQUENCE</scope>
    <source>
        <strain evidence="2">Rmic-2018</strain>
        <tissue evidence="2">Larvae</tissue>
    </source>
</reference>
<sequence length="285" mass="30048">MAAPREAFSKRSICSIKKPNVIPFIGLTVRHSTFDRFDAPREDTTTTSFEAHVRMRLSRPRLRERRTIAESPRRENQMHGRGAAASQVDQRSSSRPSAPGRTSKSKSACPDCGGFSCDVTGIQTGGVTCGCDHGGCCCATSSEDEVQSAACSSESSGSCSSCSHEDACKADASSTRDQSYSAGSVSSTSACSGCREPEIGTLLRTTASFCETLARALSADFLQQDSELFANPDDDVSQLLMSLLLVLKQVPPDVVGRMAAVVRGGTFSATTVVGICTGSTSKTGR</sequence>
<organism evidence="2 3">
    <name type="scientific">Rhipicephalus microplus</name>
    <name type="common">Cattle tick</name>
    <name type="synonym">Boophilus microplus</name>
    <dbReference type="NCBI Taxonomy" id="6941"/>
    <lineage>
        <taxon>Eukaryota</taxon>
        <taxon>Metazoa</taxon>
        <taxon>Ecdysozoa</taxon>
        <taxon>Arthropoda</taxon>
        <taxon>Chelicerata</taxon>
        <taxon>Arachnida</taxon>
        <taxon>Acari</taxon>
        <taxon>Parasitiformes</taxon>
        <taxon>Ixodida</taxon>
        <taxon>Ixodoidea</taxon>
        <taxon>Ixodidae</taxon>
        <taxon>Rhipicephalinae</taxon>
        <taxon>Rhipicephalus</taxon>
        <taxon>Boophilus</taxon>
    </lineage>
</organism>
<feature type="compositionally biased region" description="Polar residues" evidence="1">
    <location>
        <begin position="87"/>
        <end position="106"/>
    </location>
</feature>
<evidence type="ECO:0000256" key="1">
    <source>
        <dbReference type="SAM" id="MobiDB-lite"/>
    </source>
</evidence>
<protein>
    <submittedName>
        <fullName evidence="2">Uncharacterized protein</fullName>
    </submittedName>
</protein>
<proteinExistence type="predicted"/>
<comment type="caution">
    <text evidence="2">The sequence shown here is derived from an EMBL/GenBank/DDBJ whole genome shotgun (WGS) entry which is preliminary data.</text>
</comment>
<name>A0A9J6E7I1_RHIMP</name>
<accession>A0A9J6E7I1</accession>
<gene>
    <name evidence="2" type="ORF">HPB51_006504</name>
</gene>
<dbReference type="Proteomes" id="UP000821866">
    <property type="component" value="Chromosome 3"/>
</dbReference>
<feature type="region of interest" description="Disordered" evidence="1">
    <location>
        <begin position="60"/>
        <end position="110"/>
    </location>
</feature>
<evidence type="ECO:0000313" key="3">
    <source>
        <dbReference type="Proteomes" id="UP000821866"/>
    </source>
</evidence>
<dbReference type="AlphaFoldDB" id="A0A9J6E7I1"/>
<dbReference type="EMBL" id="JABSTU010000005">
    <property type="protein sequence ID" value="KAH8030072.1"/>
    <property type="molecule type" value="Genomic_DNA"/>
</dbReference>
<keyword evidence="3" id="KW-1185">Reference proteome</keyword>
<feature type="compositionally biased region" description="Basic and acidic residues" evidence="1">
    <location>
        <begin position="65"/>
        <end position="78"/>
    </location>
</feature>
<evidence type="ECO:0000313" key="2">
    <source>
        <dbReference type="EMBL" id="KAH8030072.1"/>
    </source>
</evidence>
<reference evidence="2" key="1">
    <citation type="journal article" date="2020" name="Cell">
        <title>Large-Scale Comparative Analyses of Tick Genomes Elucidate Their Genetic Diversity and Vector Capacities.</title>
        <authorList>
            <consortium name="Tick Genome and Microbiome Consortium (TIGMIC)"/>
            <person name="Jia N."/>
            <person name="Wang J."/>
            <person name="Shi W."/>
            <person name="Du L."/>
            <person name="Sun Y."/>
            <person name="Zhan W."/>
            <person name="Jiang J.F."/>
            <person name="Wang Q."/>
            <person name="Zhang B."/>
            <person name="Ji P."/>
            <person name="Bell-Sakyi L."/>
            <person name="Cui X.M."/>
            <person name="Yuan T.T."/>
            <person name="Jiang B.G."/>
            <person name="Yang W.F."/>
            <person name="Lam T.T."/>
            <person name="Chang Q.C."/>
            <person name="Ding S.J."/>
            <person name="Wang X.J."/>
            <person name="Zhu J.G."/>
            <person name="Ruan X.D."/>
            <person name="Zhao L."/>
            <person name="Wei J.T."/>
            <person name="Ye R.Z."/>
            <person name="Que T.C."/>
            <person name="Du C.H."/>
            <person name="Zhou Y.H."/>
            <person name="Cheng J.X."/>
            <person name="Dai P.F."/>
            <person name="Guo W.B."/>
            <person name="Han X.H."/>
            <person name="Huang E.J."/>
            <person name="Li L.F."/>
            <person name="Wei W."/>
            <person name="Gao Y.C."/>
            <person name="Liu J.Z."/>
            <person name="Shao H.Z."/>
            <person name="Wang X."/>
            <person name="Wang C.C."/>
            <person name="Yang T.C."/>
            <person name="Huo Q.B."/>
            <person name="Li W."/>
            <person name="Chen H.Y."/>
            <person name="Chen S.E."/>
            <person name="Zhou L.G."/>
            <person name="Ni X.B."/>
            <person name="Tian J.H."/>
            <person name="Sheng Y."/>
            <person name="Liu T."/>
            <person name="Pan Y.S."/>
            <person name="Xia L.Y."/>
            <person name="Li J."/>
            <person name="Zhao F."/>
            <person name="Cao W.C."/>
        </authorList>
    </citation>
    <scope>NUCLEOTIDE SEQUENCE</scope>
    <source>
        <strain evidence="2">Rmic-2018</strain>
    </source>
</reference>